<dbReference type="RefSeq" id="WP_276646240.1">
    <property type="nucleotide sequence ID" value="NZ_JAAYSM010000053.1"/>
</dbReference>
<comment type="caution">
    <text evidence="1">The sequence shown here is derived from an EMBL/GenBank/DDBJ whole genome shotgun (WGS) entry which is preliminary data.</text>
</comment>
<proteinExistence type="predicted"/>
<gene>
    <name evidence="1" type="ORF">GX355_01760</name>
</gene>
<dbReference type="Proteomes" id="UP000541058">
    <property type="component" value="Unassembled WGS sequence"/>
</dbReference>
<evidence type="ECO:0000313" key="2">
    <source>
        <dbReference type="Proteomes" id="UP000541058"/>
    </source>
</evidence>
<organism evidence="1 2">
    <name type="scientific">Globicatella sulfidifaciens</name>
    <dbReference type="NCBI Taxonomy" id="136093"/>
    <lineage>
        <taxon>Bacteria</taxon>
        <taxon>Bacillati</taxon>
        <taxon>Bacillota</taxon>
        <taxon>Bacilli</taxon>
        <taxon>Lactobacillales</taxon>
        <taxon>Aerococcaceae</taxon>
        <taxon>Globicatella</taxon>
    </lineage>
</organism>
<accession>A0A7X8GZ90</accession>
<evidence type="ECO:0008006" key="3">
    <source>
        <dbReference type="Google" id="ProtNLM"/>
    </source>
</evidence>
<protein>
    <recommendedName>
        <fullName evidence="3">Rhamnogalacturonan lyase domain-containing protein</fullName>
    </recommendedName>
</protein>
<name>A0A7X8GZ90_9LACT</name>
<dbReference type="AlphaFoldDB" id="A0A7X8GZ90"/>
<evidence type="ECO:0000313" key="1">
    <source>
        <dbReference type="EMBL" id="NLJ17564.1"/>
    </source>
</evidence>
<sequence>MPIIGPGSTCRTYPVSRTLNIYEYTTIKDVEGWGPLYDGVNTKLVATCKADKEGFFQTEIKPGRYSIFICEGEKFYANSGDGYGGINPITVQADSVCYIVLKLDYAYY</sequence>
<reference evidence="1 2" key="1">
    <citation type="journal article" date="2020" name="Biotechnol. Biofuels">
        <title>New insights from the biogas microbiome by comprehensive genome-resolved metagenomics of nearly 1600 species originating from multiple anaerobic digesters.</title>
        <authorList>
            <person name="Campanaro S."/>
            <person name="Treu L."/>
            <person name="Rodriguez-R L.M."/>
            <person name="Kovalovszki A."/>
            <person name="Ziels R.M."/>
            <person name="Maus I."/>
            <person name="Zhu X."/>
            <person name="Kougias P.G."/>
            <person name="Basile A."/>
            <person name="Luo G."/>
            <person name="Schluter A."/>
            <person name="Konstantinidis K.T."/>
            <person name="Angelidaki I."/>
        </authorList>
    </citation>
    <scope>NUCLEOTIDE SEQUENCE [LARGE SCALE GENOMIC DNA]</scope>
    <source>
        <strain evidence="1">AS23ysBPME_34</strain>
    </source>
</reference>
<dbReference type="EMBL" id="JAAYSM010000053">
    <property type="protein sequence ID" value="NLJ17564.1"/>
    <property type="molecule type" value="Genomic_DNA"/>
</dbReference>